<dbReference type="Pfam" id="PF02517">
    <property type="entry name" value="Rce1-like"/>
    <property type="match status" value="1"/>
</dbReference>
<sequence>MRWPTGMPARVSPRCASVVVTRWPSRWNAFPELSLLTSRPARVLWHLFAFAAGWVLIQGVVESAAGPVFAWLSGVVGEPVPMYPYAMLAGVIGGSWVGFRAFELAPERGVPSRTLSERLGVDGAHWRLRPLLTGVLLGSAAIGLTAGVLWATGLLRFETATPLTDVMVGDSWGNVALRLLVVLAPAALWEELAFRGFLYAVAEEAAGPLVARWASSVAFGMGHVLNPGASVQTTLIVMLAGWCLARLREQAGVPAAWLAHLAWNWIMAAVLHVAVSGLPFATPGYRAVLVGPDWLSGGSWGPEGGVIAALVLGGGALLARTRPEGAAHELAEAKESHHLRS</sequence>
<dbReference type="PANTHER" id="PTHR39430">
    <property type="entry name" value="MEMBRANE-ASSOCIATED PROTEASE-RELATED"/>
    <property type="match status" value="1"/>
</dbReference>
<dbReference type="AlphaFoldDB" id="A0A3D4V7I5"/>
<evidence type="ECO:0000259" key="2">
    <source>
        <dbReference type="Pfam" id="PF02517"/>
    </source>
</evidence>
<feature type="transmembrane region" description="Helical" evidence="1">
    <location>
        <begin position="43"/>
        <end position="61"/>
    </location>
</feature>
<protein>
    <submittedName>
        <fullName evidence="3">CPBP family intramembrane metalloprotease</fullName>
    </submittedName>
</protein>
<feature type="transmembrane region" description="Helical" evidence="1">
    <location>
        <begin position="81"/>
        <end position="99"/>
    </location>
</feature>
<evidence type="ECO:0000313" key="3">
    <source>
        <dbReference type="EMBL" id="HCT57103.1"/>
    </source>
</evidence>
<keyword evidence="3" id="KW-0645">Protease</keyword>
<dbReference type="InterPro" id="IPR003675">
    <property type="entry name" value="Rce1/LyrA-like_dom"/>
</dbReference>
<gene>
    <name evidence="3" type="ORF">DGD08_07795</name>
</gene>
<keyword evidence="1" id="KW-1133">Transmembrane helix</keyword>
<feature type="transmembrane region" description="Helical" evidence="1">
    <location>
        <begin position="131"/>
        <end position="151"/>
    </location>
</feature>
<dbReference type="Proteomes" id="UP000264071">
    <property type="component" value="Unassembled WGS sequence"/>
</dbReference>
<accession>A0A3D4V7I5</accession>
<keyword evidence="1" id="KW-0472">Membrane</keyword>
<proteinExistence type="predicted"/>
<dbReference type="EMBL" id="DPIY01000006">
    <property type="protein sequence ID" value="HCT57103.1"/>
    <property type="molecule type" value="Genomic_DNA"/>
</dbReference>
<keyword evidence="1" id="KW-0812">Transmembrane</keyword>
<dbReference type="GO" id="GO:0080120">
    <property type="term" value="P:CAAX-box protein maturation"/>
    <property type="evidence" value="ECO:0007669"/>
    <property type="project" value="UniProtKB-ARBA"/>
</dbReference>
<evidence type="ECO:0000256" key="1">
    <source>
        <dbReference type="SAM" id="Phobius"/>
    </source>
</evidence>
<organism evidence="3 4">
    <name type="scientific">Gemmatimonas aurantiaca</name>
    <dbReference type="NCBI Taxonomy" id="173480"/>
    <lineage>
        <taxon>Bacteria</taxon>
        <taxon>Pseudomonadati</taxon>
        <taxon>Gemmatimonadota</taxon>
        <taxon>Gemmatimonadia</taxon>
        <taxon>Gemmatimonadales</taxon>
        <taxon>Gemmatimonadaceae</taxon>
        <taxon>Gemmatimonas</taxon>
    </lineage>
</organism>
<dbReference type="GO" id="GO:0008237">
    <property type="term" value="F:metallopeptidase activity"/>
    <property type="evidence" value="ECO:0007669"/>
    <property type="project" value="UniProtKB-KW"/>
</dbReference>
<dbReference type="GO" id="GO:0006508">
    <property type="term" value="P:proteolysis"/>
    <property type="evidence" value="ECO:0007669"/>
    <property type="project" value="UniProtKB-KW"/>
</dbReference>
<evidence type="ECO:0000313" key="4">
    <source>
        <dbReference type="Proteomes" id="UP000264071"/>
    </source>
</evidence>
<feature type="transmembrane region" description="Helical" evidence="1">
    <location>
        <begin position="227"/>
        <end position="245"/>
    </location>
</feature>
<comment type="caution">
    <text evidence="3">The sequence shown here is derived from an EMBL/GenBank/DDBJ whole genome shotgun (WGS) entry which is preliminary data.</text>
</comment>
<feature type="domain" description="CAAX prenyl protease 2/Lysostaphin resistance protein A-like" evidence="2">
    <location>
        <begin position="174"/>
        <end position="266"/>
    </location>
</feature>
<dbReference type="PANTHER" id="PTHR39430:SF1">
    <property type="entry name" value="PROTEASE"/>
    <property type="match status" value="1"/>
</dbReference>
<feature type="transmembrane region" description="Helical" evidence="1">
    <location>
        <begin position="257"/>
        <end position="280"/>
    </location>
</feature>
<dbReference type="GO" id="GO:0004175">
    <property type="term" value="F:endopeptidase activity"/>
    <property type="evidence" value="ECO:0007669"/>
    <property type="project" value="UniProtKB-ARBA"/>
</dbReference>
<name>A0A3D4V7I5_9BACT</name>
<keyword evidence="3" id="KW-0378">Hydrolase</keyword>
<reference evidence="3 4" key="1">
    <citation type="journal article" date="2018" name="Nat. Biotechnol.">
        <title>A standardized bacterial taxonomy based on genome phylogeny substantially revises the tree of life.</title>
        <authorList>
            <person name="Parks D.H."/>
            <person name="Chuvochina M."/>
            <person name="Waite D.W."/>
            <person name="Rinke C."/>
            <person name="Skarshewski A."/>
            <person name="Chaumeil P.A."/>
            <person name="Hugenholtz P."/>
        </authorList>
    </citation>
    <scope>NUCLEOTIDE SEQUENCE [LARGE SCALE GENOMIC DNA]</scope>
    <source>
        <strain evidence="3">UBA8844</strain>
    </source>
</reference>
<feature type="transmembrane region" description="Helical" evidence="1">
    <location>
        <begin position="300"/>
        <end position="319"/>
    </location>
</feature>
<keyword evidence="3" id="KW-0482">Metalloprotease</keyword>